<evidence type="ECO:0000256" key="8">
    <source>
        <dbReference type="ARBA" id="ARBA00023128"/>
    </source>
</evidence>
<name>A0A1J1I0F5_9DIPT</name>
<keyword evidence="4" id="KW-0813">Transport</keyword>
<evidence type="ECO:0000313" key="10">
    <source>
        <dbReference type="EMBL" id="CRK93675.1"/>
    </source>
</evidence>
<keyword evidence="9" id="KW-0472">Membrane</keyword>
<sequence length="167" mass="19504">MPEQEPRNVIIGFAQAVGSMLDGPTTWFKEKIVEPNQKKYPWYHEKLRRVPTIDQCYSDDKVCAFEATEQFKRDKKLDSEILNILRLRFEDCVLYEAPDHMTKCRPLLDIYEKATENWFTKYGDLGGYGTAKTCYMKQKHRMIWERRHGPVGSGMKDAESNTSPADD</sequence>
<dbReference type="Pfam" id="PF10249">
    <property type="entry name" value="NDUFB10"/>
    <property type="match status" value="1"/>
</dbReference>
<gene>
    <name evidence="10" type="ORF">CLUMA_CG007204</name>
</gene>
<dbReference type="STRING" id="568069.A0A1J1I0F5"/>
<keyword evidence="7" id="KW-0249">Electron transport</keyword>
<evidence type="ECO:0000256" key="9">
    <source>
        <dbReference type="ARBA" id="ARBA00023136"/>
    </source>
</evidence>
<evidence type="ECO:0000256" key="4">
    <source>
        <dbReference type="ARBA" id="ARBA00022448"/>
    </source>
</evidence>
<evidence type="ECO:0000256" key="6">
    <source>
        <dbReference type="ARBA" id="ARBA00022792"/>
    </source>
</evidence>
<keyword evidence="5" id="KW-0679">Respiratory chain</keyword>
<evidence type="ECO:0000256" key="2">
    <source>
        <dbReference type="ARBA" id="ARBA00008317"/>
    </source>
</evidence>
<evidence type="ECO:0000256" key="1">
    <source>
        <dbReference type="ARBA" id="ARBA00004443"/>
    </source>
</evidence>
<proteinExistence type="inferred from homology"/>
<comment type="subcellular location">
    <subcellularLocation>
        <location evidence="1">Mitochondrion inner membrane</location>
        <topology evidence="1">Peripheral membrane protein</topology>
        <orientation evidence="1">Matrix side</orientation>
    </subcellularLocation>
</comment>
<comment type="similarity">
    <text evidence="2">Belongs to the complex I NDUFB10 subunit family.</text>
</comment>
<dbReference type="PANTHER" id="PTHR13094">
    <property type="entry name" value="NADH-UBIQUINONE OXIDOREDUCTASE PDSW SUBUNIT"/>
    <property type="match status" value="1"/>
</dbReference>
<dbReference type="AlphaFoldDB" id="A0A1J1I0F5"/>
<dbReference type="EMBL" id="CVRI01000037">
    <property type="protein sequence ID" value="CRK93675.1"/>
    <property type="molecule type" value="Genomic_DNA"/>
</dbReference>
<evidence type="ECO:0000313" key="11">
    <source>
        <dbReference type="Proteomes" id="UP000183832"/>
    </source>
</evidence>
<keyword evidence="6" id="KW-0999">Mitochondrion inner membrane</keyword>
<protein>
    <recommendedName>
        <fullName evidence="3">NADH dehydrogenase [ubiquinone] 1 beta subcomplex subunit 10</fullName>
    </recommendedName>
</protein>
<dbReference type="InterPro" id="IPR039993">
    <property type="entry name" value="NDUFB10"/>
</dbReference>
<evidence type="ECO:0000256" key="3">
    <source>
        <dbReference type="ARBA" id="ARBA00014109"/>
    </source>
</evidence>
<evidence type="ECO:0000256" key="5">
    <source>
        <dbReference type="ARBA" id="ARBA00022660"/>
    </source>
</evidence>
<dbReference type="GO" id="GO:0045271">
    <property type="term" value="C:respiratory chain complex I"/>
    <property type="evidence" value="ECO:0007669"/>
    <property type="project" value="UniProtKB-ARBA"/>
</dbReference>
<keyword evidence="8" id="KW-0496">Mitochondrion</keyword>
<dbReference type="Proteomes" id="UP000183832">
    <property type="component" value="Unassembled WGS sequence"/>
</dbReference>
<dbReference type="PANTHER" id="PTHR13094:SF1">
    <property type="entry name" value="NADH DEHYDROGENASE [UBIQUINONE] 1 BETA SUBCOMPLEX SUBUNIT 10"/>
    <property type="match status" value="1"/>
</dbReference>
<reference evidence="10 11" key="1">
    <citation type="submission" date="2015-04" db="EMBL/GenBank/DDBJ databases">
        <authorList>
            <person name="Syromyatnikov M.Y."/>
            <person name="Popov V.N."/>
        </authorList>
    </citation>
    <scope>NUCLEOTIDE SEQUENCE [LARGE SCALE GENOMIC DNA]</scope>
</reference>
<accession>A0A1J1I0F5</accession>
<organism evidence="10 11">
    <name type="scientific">Clunio marinus</name>
    <dbReference type="NCBI Taxonomy" id="568069"/>
    <lineage>
        <taxon>Eukaryota</taxon>
        <taxon>Metazoa</taxon>
        <taxon>Ecdysozoa</taxon>
        <taxon>Arthropoda</taxon>
        <taxon>Hexapoda</taxon>
        <taxon>Insecta</taxon>
        <taxon>Pterygota</taxon>
        <taxon>Neoptera</taxon>
        <taxon>Endopterygota</taxon>
        <taxon>Diptera</taxon>
        <taxon>Nematocera</taxon>
        <taxon>Chironomoidea</taxon>
        <taxon>Chironomidae</taxon>
        <taxon>Clunio</taxon>
    </lineage>
</organism>
<keyword evidence="11" id="KW-1185">Reference proteome</keyword>
<evidence type="ECO:0000256" key="7">
    <source>
        <dbReference type="ARBA" id="ARBA00022982"/>
    </source>
</evidence>
<dbReference type="OrthoDB" id="6017729at2759"/>
<dbReference type="GO" id="GO:0005743">
    <property type="term" value="C:mitochondrial inner membrane"/>
    <property type="evidence" value="ECO:0007669"/>
    <property type="project" value="UniProtKB-SubCell"/>
</dbReference>
<dbReference type="InterPro" id="IPR019377">
    <property type="entry name" value="NADH_UbQ_OxRdtase_su10"/>
</dbReference>